<keyword evidence="4 11" id="KW-1134">Transmembrane beta strand</keyword>
<dbReference type="InterPro" id="IPR036942">
    <property type="entry name" value="Beta-barrel_TonB_sf"/>
</dbReference>
<keyword evidence="3 11" id="KW-0813">Transport</keyword>
<organism evidence="16 17">
    <name type="scientific">Thiomicrospira aerophila AL3</name>
    <dbReference type="NCBI Taxonomy" id="717772"/>
    <lineage>
        <taxon>Bacteria</taxon>
        <taxon>Pseudomonadati</taxon>
        <taxon>Pseudomonadota</taxon>
        <taxon>Gammaproteobacteria</taxon>
        <taxon>Thiotrichales</taxon>
        <taxon>Piscirickettsiaceae</taxon>
        <taxon>Thiomicrospira</taxon>
    </lineage>
</organism>
<proteinExistence type="inferred from homology"/>
<dbReference type="GO" id="GO:0044718">
    <property type="term" value="P:siderophore transmembrane transport"/>
    <property type="evidence" value="ECO:0007669"/>
    <property type="project" value="TreeGrafter"/>
</dbReference>
<keyword evidence="17" id="KW-1185">Reference proteome</keyword>
<gene>
    <name evidence="16" type="ORF">THIAE_06695</name>
</gene>
<feature type="signal peptide" evidence="13">
    <location>
        <begin position="1"/>
        <end position="25"/>
    </location>
</feature>
<dbReference type="RefSeq" id="WP_006461016.1">
    <property type="nucleotide sequence ID" value="NZ_CP007030.1"/>
</dbReference>
<name>W0DYH3_9GAMM</name>
<evidence type="ECO:0000256" key="2">
    <source>
        <dbReference type="ARBA" id="ARBA00008143"/>
    </source>
</evidence>
<evidence type="ECO:0000313" key="17">
    <source>
        <dbReference type="Proteomes" id="UP000005380"/>
    </source>
</evidence>
<dbReference type="InterPro" id="IPR039426">
    <property type="entry name" value="TonB-dep_rcpt-like"/>
</dbReference>
<evidence type="ECO:0000256" key="11">
    <source>
        <dbReference type="PROSITE-ProRule" id="PRU01360"/>
    </source>
</evidence>
<evidence type="ECO:0000313" key="16">
    <source>
        <dbReference type="EMBL" id="AHF02313.1"/>
    </source>
</evidence>
<dbReference type="Gene3D" id="2.170.130.10">
    <property type="entry name" value="TonB-dependent receptor, plug domain"/>
    <property type="match status" value="1"/>
</dbReference>
<keyword evidence="6 13" id="KW-0732">Signal</keyword>
<dbReference type="EMBL" id="CP007030">
    <property type="protein sequence ID" value="AHF02313.1"/>
    <property type="molecule type" value="Genomic_DNA"/>
</dbReference>
<dbReference type="Gene3D" id="2.40.170.20">
    <property type="entry name" value="TonB-dependent receptor, beta-barrel domain"/>
    <property type="match status" value="1"/>
</dbReference>
<sequence>MLHKPKNLTLNPLIVALALSPGLVAAENRLSQIVVTANNTEQTQRSVTANMHVITREEIEQGQYQTFAEALSRVPGVFIRHNGGIGQSTSIFMRGVSSADRHILVLVNGIEMTDTTGFGADIANLRLSNVERIEVLKGPQSGIWGANASAGVINIITRTGEQAAEVFFELGTHGSHQLNTYLAAGNEQIDFSLSLQQRETDGFSAVKPFKENGLKFERDGFTQQSRAFTVGFNPSSHHRIETFISQSDSTNQFDGGFPTNPNDKTSFNTYNDTQKMLTYRFNNNGLGLSLSAKENSIEREFSSGFITEGSVTKLTGSADYTYNQANKVAISAHQTTFEGKTNFNPQSSYTNNGIGLSNLIAFNDHLYTDQAIRFDRYDEFKDAITGRLGIKNYFNDQIFVSANYATGYNPPSIFQATTPANPNKLKPESVVGYEMTLGLYGASMTYFERETEDLIAGQGFFPNNFFVNTDGKTREQGIEFEYLHTLSSLYTDVALNLTWLEAKNQQNHTLAYRPDHTGYLELTYHGLQNIRLGVETRYMGQQFSANNREGAQIGEYFVVDLNAQYQINSHLSLHGKVVNLLDEDYVINVVDFPATNPRPSQVYGNGGTQFFIGIRAAL</sequence>
<evidence type="ECO:0000256" key="9">
    <source>
        <dbReference type="ARBA" id="ARBA00023170"/>
    </source>
</evidence>
<evidence type="ECO:0000256" key="1">
    <source>
        <dbReference type="ARBA" id="ARBA00004571"/>
    </source>
</evidence>
<dbReference type="PANTHER" id="PTHR30069:SF29">
    <property type="entry name" value="HEMOGLOBIN AND HEMOGLOBIN-HAPTOGLOBIN-BINDING PROTEIN 1-RELATED"/>
    <property type="match status" value="1"/>
</dbReference>
<accession>W0DYH3</accession>
<keyword evidence="5 11" id="KW-0812">Transmembrane</keyword>
<dbReference type="PANTHER" id="PTHR30069">
    <property type="entry name" value="TONB-DEPENDENT OUTER MEMBRANE RECEPTOR"/>
    <property type="match status" value="1"/>
</dbReference>
<evidence type="ECO:0000256" key="10">
    <source>
        <dbReference type="ARBA" id="ARBA00023237"/>
    </source>
</evidence>
<evidence type="ECO:0000256" key="8">
    <source>
        <dbReference type="ARBA" id="ARBA00023136"/>
    </source>
</evidence>
<dbReference type="InterPro" id="IPR012910">
    <property type="entry name" value="Plug_dom"/>
</dbReference>
<dbReference type="PROSITE" id="PS52016">
    <property type="entry name" value="TONB_DEPENDENT_REC_3"/>
    <property type="match status" value="1"/>
</dbReference>
<dbReference type="SUPFAM" id="SSF56935">
    <property type="entry name" value="Porins"/>
    <property type="match status" value="1"/>
</dbReference>
<evidence type="ECO:0000256" key="13">
    <source>
        <dbReference type="SAM" id="SignalP"/>
    </source>
</evidence>
<dbReference type="Pfam" id="PF07715">
    <property type="entry name" value="Plug"/>
    <property type="match status" value="1"/>
</dbReference>
<dbReference type="OrthoDB" id="9764669at2"/>
<evidence type="ECO:0000259" key="14">
    <source>
        <dbReference type="Pfam" id="PF00593"/>
    </source>
</evidence>
<keyword evidence="10 11" id="KW-0998">Cell outer membrane</keyword>
<dbReference type="GO" id="GO:0015344">
    <property type="term" value="F:siderophore uptake transmembrane transporter activity"/>
    <property type="evidence" value="ECO:0007669"/>
    <property type="project" value="TreeGrafter"/>
</dbReference>
<evidence type="ECO:0000256" key="7">
    <source>
        <dbReference type="ARBA" id="ARBA00023077"/>
    </source>
</evidence>
<evidence type="ECO:0000256" key="5">
    <source>
        <dbReference type="ARBA" id="ARBA00022692"/>
    </source>
</evidence>
<dbReference type="GO" id="GO:0009279">
    <property type="term" value="C:cell outer membrane"/>
    <property type="evidence" value="ECO:0007669"/>
    <property type="project" value="UniProtKB-SubCell"/>
</dbReference>
<dbReference type="KEGG" id="tao:THIAE_06695"/>
<dbReference type="STRING" id="717772.THIAE_06695"/>
<feature type="domain" description="TonB-dependent receptor plug" evidence="15">
    <location>
        <begin position="44"/>
        <end position="152"/>
    </location>
</feature>
<dbReference type="CDD" id="cd01347">
    <property type="entry name" value="ligand_gated_channel"/>
    <property type="match status" value="1"/>
</dbReference>
<keyword evidence="8 11" id="KW-0472">Membrane</keyword>
<evidence type="ECO:0000259" key="15">
    <source>
        <dbReference type="Pfam" id="PF07715"/>
    </source>
</evidence>
<evidence type="ECO:0000256" key="3">
    <source>
        <dbReference type="ARBA" id="ARBA00022448"/>
    </source>
</evidence>
<evidence type="ECO:0000256" key="12">
    <source>
        <dbReference type="RuleBase" id="RU003357"/>
    </source>
</evidence>
<evidence type="ECO:0000256" key="4">
    <source>
        <dbReference type="ARBA" id="ARBA00022452"/>
    </source>
</evidence>
<dbReference type="InParanoid" id="W0DYH3"/>
<dbReference type="FunCoup" id="W0DYH3">
    <property type="interactions" value="68"/>
</dbReference>
<reference evidence="16 17" key="1">
    <citation type="submission" date="2013-12" db="EMBL/GenBank/DDBJ databases">
        <authorList>
            <consortium name="DOE Joint Genome Institute"/>
            <person name="Kappler U."/>
            <person name="Huntemann M."/>
            <person name="Han J."/>
            <person name="Chen A."/>
            <person name="Kyrpides N."/>
            <person name="Mavromatis K."/>
            <person name="Markowitz V."/>
            <person name="Palaniappan K."/>
            <person name="Ivanova N."/>
            <person name="Schaumberg A."/>
            <person name="Pati A."/>
            <person name="Liolios K."/>
            <person name="Nordberg H.P."/>
            <person name="Cantor M.N."/>
            <person name="Hua S.X."/>
            <person name="Woyke T."/>
        </authorList>
    </citation>
    <scope>NUCLEOTIDE SEQUENCE [LARGE SCALE GENOMIC DNA]</scope>
    <source>
        <strain evidence="17">AL2</strain>
    </source>
</reference>
<comment type="similarity">
    <text evidence="2">Belongs to the TonB-dependent receptor family. Hemoglobin/haptoglobin binding protein subfamily.</text>
</comment>
<feature type="domain" description="TonB-dependent receptor-like beta-barrel" evidence="14">
    <location>
        <begin position="204"/>
        <end position="580"/>
    </location>
</feature>
<protein>
    <recommendedName>
        <fullName evidence="18">TonB-denpendent receptor</fullName>
    </recommendedName>
</protein>
<dbReference type="InterPro" id="IPR000531">
    <property type="entry name" value="Beta-barrel_TonB"/>
</dbReference>
<dbReference type="HOGENOM" id="CLU_008287_18_5_6"/>
<evidence type="ECO:0008006" key="18">
    <source>
        <dbReference type="Google" id="ProtNLM"/>
    </source>
</evidence>
<dbReference type="Proteomes" id="UP000005380">
    <property type="component" value="Chromosome"/>
</dbReference>
<dbReference type="Pfam" id="PF00593">
    <property type="entry name" value="TonB_dep_Rec_b-barrel"/>
    <property type="match status" value="1"/>
</dbReference>
<dbReference type="AlphaFoldDB" id="W0DYH3"/>
<dbReference type="eggNOG" id="COG4206">
    <property type="taxonomic scope" value="Bacteria"/>
</dbReference>
<comment type="subcellular location">
    <subcellularLocation>
        <location evidence="1 11">Cell outer membrane</location>
        <topology evidence="1 11">Multi-pass membrane protein</topology>
    </subcellularLocation>
</comment>
<keyword evidence="7 12" id="KW-0798">TonB box</keyword>
<dbReference type="InterPro" id="IPR037066">
    <property type="entry name" value="Plug_dom_sf"/>
</dbReference>
<keyword evidence="9" id="KW-0675">Receptor</keyword>
<evidence type="ECO:0000256" key="6">
    <source>
        <dbReference type="ARBA" id="ARBA00022729"/>
    </source>
</evidence>
<feature type="chain" id="PRO_5004787173" description="TonB-denpendent receptor" evidence="13">
    <location>
        <begin position="26"/>
        <end position="618"/>
    </location>
</feature>